<comment type="caution">
    <text evidence="2">The sequence shown here is derived from an EMBL/GenBank/DDBJ whole genome shotgun (WGS) entry which is preliminary data.</text>
</comment>
<gene>
    <name evidence="2" type="ORF">LPJ64_004895</name>
</gene>
<dbReference type="Proteomes" id="UP001145021">
    <property type="component" value="Unassembled WGS sequence"/>
</dbReference>
<protein>
    <submittedName>
        <fullName evidence="2">Uncharacterized protein</fullName>
    </submittedName>
</protein>
<accession>A0A9W8CIN7</accession>
<evidence type="ECO:0000313" key="3">
    <source>
        <dbReference type="Proteomes" id="UP001145021"/>
    </source>
</evidence>
<keyword evidence="3" id="KW-1185">Reference proteome</keyword>
<sequence length="123" mass="13481">MYTKTSSLLVIRIARTWDRNNTSKGNSQFKPMIKGIVPSGVTLAEIKCQLTEAPAGVIVDATIDKVLLDVVLTRVSSRSSAISNHHQQQQQHTCTTPGSPSTSITSALLPVYEHTEELPPDYY</sequence>
<organism evidence="2 3">
    <name type="scientific">Coemansia asiatica</name>
    <dbReference type="NCBI Taxonomy" id="1052880"/>
    <lineage>
        <taxon>Eukaryota</taxon>
        <taxon>Fungi</taxon>
        <taxon>Fungi incertae sedis</taxon>
        <taxon>Zoopagomycota</taxon>
        <taxon>Kickxellomycotina</taxon>
        <taxon>Kickxellomycetes</taxon>
        <taxon>Kickxellales</taxon>
        <taxon>Kickxellaceae</taxon>
        <taxon>Coemansia</taxon>
    </lineage>
</organism>
<name>A0A9W8CIN7_9FUNG</name>
<evidence type="ECO:0000313" key="2">
    <source>
        <dbReference type="EMBL" id="KAJ1643319.1"/>
    </source>
</evidence>
<evidence type="ECO:0000256" key="1">
    <source>
        <dbReference type="SAM" id="MobiDB-lite"/>
    </source>
</evidence>
<dbReference type="AlphaFoldDB" id="A0A9W8CIN7"/>
<feature type="compositionally biased region" description="Low complexity" evidence="1">
    <location>
        <begin position="85"/>
        <end position="102"/>
    </location>
</feature>
<dbReference type="EMBL" id="JANBOH010000268">
    <property type="protein sequence ID" value="KAJ1643319.1"/>
    <property type="molecule type" value="Genomic_DNA"/>
</dbReference>
<reference evidence="2" key="1">
    <citation type="submission" date="2022-07" db="EMBL/GenBank/DDBJ databases">
        <title>Phylogenomic reconstructions and comparative analyses of Kickxellomycotina fungi.</title>
        <authorList>
            <person name="Reynolds N.K."/>
            <person name="Stajich J.E."/>
            <person name="Barry K."/>
            <person name="Grigoriev I.V."/>
            <person name="Crous P."/>
            <person name="Smith M.E."/>
        </authorList>
    </citation>
    <scope>NUCLEOTIDE SEQUENCE</scope>
    <source>
        <strain evidence="2">NBRC 105413</strain>
    </source>
</reference>
<feature type="region of interest" description="Disordered" evidence="1">
    <location>
        <begin position="79"/>
        <end position="102"/>
    </location>
</feature>
<proteinExistence type="predicted"/>